<keyword evidence="1" id="KW-0862">Zinc</keyword>
<keyword evidence="1" id="KW-0863">Zinc-finger</keyword>
<evidence type="ECO:0000256" key="2">
    <source>
        <dbReference type="SAM" id="Coils"/>
    </source>
</evidence>
<feature type="compositionally biased region" description="Gly residues" evidence="3">
    <location>
        <begin position="405"/>
        <end position="415"/>
    </location>
</feature>
<dbReference type="GO" id="GO:0008270">
    <property type="term" value="F:zinc ion binding"/>
    <property type="evidence" value="ECO:0007669"/>
    <property type="project" value="UniProtKB-KW"/>
</dbReference>
<evidence type="ECO:0000256" key="3">
    <source>
        <dbReference type="SAM" id="MobiDB-lite"/>
    </source>
</evidence>
<dbReference type="AlphaFoldDB" id="A0AAD5SLN6"/>
<organism evidence="5 6">
    <name type="scientific">Rhizophlyctis rosea</name>
    <dbReference type="NCBI Taxonomy" id="64517"/>
    <lineage>
        <taxon>Eukaryota</taxon>
        <taxon>Fungi</taxon>
        <taxon>Fungi incertae sedis</taxon>
        <taxon>Chytridiomycota</taxon>
        <taxon>Chytridiomycota incertae sedis</taxon>
        <taxon>Chytridiomycetes</taxon>
        <taxon>Rhizophlyctidales</taxon>
        <taxon>Rhizophlyctidaceae</taxon>
        <taxon>Rhizophlyctis</taxon>
    </lineage>
</organism>
<keyword evidence="6" id="KW-1185">Reference proteome</keyword>
<dbReference type="Proteomes" id="UP001212841">
    <property type="component" value="Unassembled WGS sequence"/>
</dbReference>
<dbReference type="PROSITE" id="PS50157">
    <property type="entry name" value="ZINC_FINGER_C2H2_2"/>
    <property type="match status" value="1"/>
</dbReference>
<sequence>MTKIDYTIQETEYMNTTLLRISGQLLKEDIFGASSDVDLDEISDPLGSGSDVENHQDDDPMLIDGANDGIRGDHHLLVESEGLDYDEIVPSSPAGSPNGESDGYIPSPRSRRVRNFTLRSQRASAKAPSTTVSLTRKDESAPAPQHVSQPCDPPAVQKIRVLDWLTRSGYHRLKDTGAVLPDLGLEKHPTNAANSLRSIRASRLGPGTLMVQKGPTIRRGLTLARTEITVKYVENHRSDIIASIQADEVSEAMHRKEQAIASGNKAAEEAAEKAAACTEKQAFDKFIKNLRKPKKYGGLGPIGGMQGVLAEAGSPINLSVHILAGSETNTSLSSYDTNHSLEHAANHRIFLERNRQHYEVLIETSDCLSDDQIIAVTRADLLAFQPNRFAHADDDVMDSDDAREGGYGWGGGYGGESAVEKERQCGKPRESDHNDKENQSEGKDKTPPRQTRSSEARQAAAAYLTPLRTPGGFEGVIESADEATDAEEKEADAASAHERELHAAKKCLGDRGKQLTSKFCQTLPQHFDEVHAELGPERRKLLLKLCQPYVCPSCAKAYASREMLRRHMVAHRPELNASEMTATIIKALVADGWIAGPKSRKGRICRCGGWVTHASKRSAFCLWNRKNARFEETIKEWFREDIEKAKETVENAEETKASKKLKRNEDHAPAPTKLFNIKTKLRNMVRPGFETFIPFLQDTVRRCNLFTLERVELLEVFVAWLWQQGKPVEWIFEGGNGGVLMIEFKRWISGSVKARGPNYSHSASTAKQARLVKPDKDAGGKETMKAFWEHWKPQRTQWTAPHTDSTLLAGQCEEEVAYLASVRRHVIIPLRGRIRRFVLARLHDCLMESDHFDAKLIDGCLCRCTFL</sequence>
<keyword evidence="2" id="KW-0175">Coiled coil</keyword>
<feature type="compositionally biased region" description="Basic and acidic residues" evidence="3">
    <location>
        <begin position="418"/>
        <end position="455"/>
    </location>
</feature>
<evidence type="ECO:0000259" key="4">
    <source>
        <dbReference type="PROSITE" id="PS50157"/>
    </source>
</evidence>
<dbReference type="EMBL" id="JADGJD010000033">
    <property type="protein sequence ID" value="KAJ3056434.1"/>
    <property type="molecule type" value="Genomic_DNA"/>
</dbReference>
<feature type="region of interest" description="Disordered" evidence="3">
    <location>
        <begin position="393"/>
        <end position="458"/>
    </location>
</feature>
<accession>A0AAD5SLN6</accession>
<protein>
    <recommendedName>
        <fullName evidence="4">C2H2-type domain-containing protein</fullName>
    </recommendedName>
</protein>
<dbReference type="PROSITE" id="PS00028">
    <property type="entry name" value="ZINC_FINGER_C2H2_1"/>
    <property type="match status" value="1"/>
</dbReference>
<feature type="compositionally biased region" description="Polar residues" evidence="3">
    <location>
        <begin position="117"/>
        <end position="134"/>
    </location>
</feature>
<feature type="coiled-coil region" evidence="2">
    <location>
        <begin position="635"/>
        <end position="662"/>
    </location>
</feature>
<keyword evidence="1" id="KW-0479">Metal-binding</keyword>
<evidence type="ECO:0000313" key="5">
    <source>
        <dbReference type="EMBL" id="KAJ3056434.1"/>
    </source>
</evidence>
<feature type="region of interest" description="Disordered" evidence="3">
    <location>
        <begin position="41"/>
        <end position="66"/>
    </location>
</feature>
<gene>
    <name evidence="5" type="ORF">HK097_006925</name>
</gene>
<dbReference type="InterPro" id="IPR013087">
    <property type="entry name" value="Znf_C2H2_type"/>
</dbReference>
<feature type="compositionally biased region" description="Basic and acidic residues" evidence="3">
    <location>
        <begin position="393"/>
        <end position="404"/>
    </location>
</feature>
<name>A0AAD5SLN6_9FUNG</name>
<proteinExistence type="predicted"/>
<comment type="caution">
    <text evidence="5">The sequence shown here is derived from an EMBL/GenBank/DDBJ whole genome shotgun (WGS) entry which is preliminary data.</text>
</comment>
<evidence type="ECO:0000313" key="6">
    <source>
        <dbReference type="Proteomes" id="UP001212841"/>
    </source>
</evidence>
<feature type="region of interest" description="Disordered" evidence="3">
    <location>
        <begin position="86"/>
        <end position="152"/>
    </location>
</feature>
<reference evidence="5" key="1">
    <citation type="submission" date="2020-05" db="EMBL/GenBank/DDBJ databases">
        <title>Phylogenomic resolution of chytrid fungi.</title>
        <authorList>
            <person name="Stajich J.E."/>
            <person name="Amses K."/>
            <person name="Simmons R."/>
            <person name="Seto K."/>
            <person name="Myers J."/>
            <person name="Bonds A."/>
            <person name="Quandt C.A."/>
            <person name="Barry K."/>
            <person name="Liu P."/>
            <person name="Grigoriev I."/>
            <person name="Longcore J.E."/>
            <person name="James T.Y."/>
        </authorList>
    </citation>
    <scope>NUCLEOTIDE SEQUENCE</scope>
    <source>
        <strain evidence="5">JEL0318</strain>
    </source>
</reference>
<evidence type="ECO:0000256" key="1">
    <source>
        <dbReference type="PROSITE-ProRule" id="PRU00042"/>
    </source>
</evidence>
<feature type="domain" description="C2H2-type" evidence="4">
    <location>
        <begin position="549"/>
        <end position="576"/>
    </location>
</feature>